<evidence type="ECO:0000313" key="3">
    <source>
        <dbReference type="Proteomes" id="UP000245884"/>
    </source>
</evidence>
<dbReference type="GeneID" id="37031468"/>
<evidence type="ECO:0000256" key="1">
    <source>
        <dbReference type="SAM" id="MobiDB-lite"/>
    </source>
</evidence>
<dbReference type="Proteomes" id="UP000245884">
    <property type="component" value="Unassembled WGS sequence"/>
</dbReference>
<feature type="region of interest" description="Disordered" evidence="1">
    <location>
        <begin position="47"/>
        <end position="95"/>
    </location>
</feature>
<evidence type="ECO:0000313" key="2">
    <source>
        <dbReference type="EMBL" id="PWN26324.1"/>
    </source>
</evidence>
<name>A0A316UMY6_9BASI</name>
<dbReference type="AlphaFoldDB" id="A0A316UMY6"/>
<organism evidence="2 3">
    <name type="scientific">Jaminaea rosea</name>
    <dbReference type="NCBI Taxonomy" id="1569628"/>
    <lineage>
        <taxon>Eukaryota</taxon>
        <taxon>Fungi</taxon>
        <taxon>Dikarya</taxon>
        <taxon>Basidiomycota</taxon>
        <taxon>Ustilaginomycotina</taxon>
        <taxon>Exobasidiomycetes</taxon>
        <taxon>Microstromatales</taxon>
        <taxon>Microstromatales incertae sedis</taxon>
        <taxon>Jaminaea</taxon>
    </lineage>
</organism>
<proteinExistence type="predicted"/>
<feature type="compositionally biased region" description="Low complexity" evidence="1">
    <location>
        <begin position="80"/>
        <end position="95"/>
    </location>
</feature>
<dbReference type="EMBL" id="KZ819672">
    <property type="protein sequence ID" value="PWN26324.1"/>
    <property type="molecule type" value="Genomic_DNA"/>
</dbReference>
<sequence>MGSTSPTSTQVSLAAPALSLTGADNHASTSQSALVTADELVRILQSQAGSSSGATVNSQSAESARAGEQGHHSDVGGIASCSDSVEGSVSSSSSR</sequence>
<gene>
    <name evidence="2" type="ORF">BDZ90DRAFT_52274</name>
</gene>
<reference evidence="2 3" key="1">
    <citation type="journal article" date="2018" name="Mol. Biol. Evol.">
        <title>Broad Genomic Sampling Reveals a Smut Pathogenic Ancestry of the Fungal Clade Ustilaginomycotina.</title>
        <authorList>
            <person name="Kijpornyongpan T."/>
            <person name="Mondo S.J."/>
            <person name="Barry K."/>
            <person name="Sandor L."/>
            <person name="Lee J."/>
            <person name="Lipzen A."/>
            <person name="Pangilinan J."/>
            <person name="LaButti K."/>
            <person name="Hainaut M."/>
            <person name="Henrissat B."/>
            <person name="Grigoriev I.V."/>
            <person name="Spatafora J.W."/>
            <person name="Aime M.C."/>
        </authorList>
    </citation>
    <scope>NUCLEOTIDE SEQUENCE [LARGE SCALE GENOMIC DNA]</scope>
    <source>
        <strain evidence="2 3">MCA 5214</strain>
    </source>
</reference>
<protein>
    <submittedName>
        <fullName evidence="2">Uncharacterized protein</fullName>
    </submittedName>
</protein>
<dbReference type="RefSeq" id="XP_025360936.1">
    <property type="nucleotide sequence ID" value="XM_025509645.1"/>
</dbReference>
<keyword evidence="3" id="KW-1185">Reference proteome</keyword>
<feature type="compositionally biased region" description="Polar residues" evidence="1">
    <location>
        <begin position="47"/>
        <end position="62"/>
    </location>
</feature>
<accession>A0A316UMY6</accession>